<evidence type="ECO:0000313" key="1">
    <source>
        <dbReference type="EMBL" id="KAG6941962.1"/>
    </source>
</evidence>
<dbReference type="EMBL" id="JAENGY010003333">
    <property type="protein sequence ID" value="KAG6941962.1"/>
    <property type="molecule type" value="Genomic_DNA"/>
</dbReference>
<accession>A0A8J5IRG3</accession>
<comment type="caution">
    <text evidence="1">The sequence shown here is derived from an EMBL/GenBank/DDBJ whole genome shotgun (WGS) entry which is preliminary data.</text>
</comment>
<gene>
    <name evidence="1" type="ORF">JG688_00018382</name>
</gene>
<organism evidence="1 2">
    <name type="scientific">Phytophthora aleatoria</name>
    <dbReference type="NCBI Taxonomy" id="2496075"/>
    <lineage>
        <taxon>Eukaryota</taxon>
        <taxon>Sar</taxon>
        <taxon>Stramenopiles</taxon>
        <taxon>Oomycota</taxon>
        <taxon>Peronosporomycetes</taxon>
        <taxon>Peronosporales</taxon>
        <taxon>Peronosporaceae</taxon>
        <taxon>Phytophthora</taxon>
    </lineage>
</organism>
<evidence type="ECO:0000313" key="2">
    <source>
        <dbReference type="Proteomes" id="UP000709295"/>
    </source>
</evidence>
<proteinExistence type="predicted"/>
<dbReference type="AlphaFoldDB" id="A0A8J5IRG3"/>
<sequence length="142" mass="16147">MSQYVLRHTSRSLRIRPSPSLPTALYDAADETVRIRIVVYCELGDKRVRLGRDQRRGQGERCGRRRTEDVRWRDQCAVDACIVIPDTVEVYQPSYVPPIVLPCTEGQVNMAEGATYPHVSRGINTDTHVTLLTVLVSSYDMR</sequence>
<reference evidence="1" key="1">
    <citation type="submission" date="2021-01" db="EMBL/GenBank/DDBJ databases">
        <title>Phytophthora aleatoria, a newly-described species from Pinus radiata is distinct from Phytophthora cactorum isolates based on comparative genomics.</title>
        <authorList>
            <person name="Mcdougal R."/>
            <person name="Panda P."/>
            <person name="Williams N."/>
            <person name="Studholme D.J."/>
        </authorList>
    </citation>
    <scope>NUCLEOTIDE SEQUENCE</scope>
    <source>
        <strain evidence="1">NZFS 4037</strain>
    </source>
</reference>
<name>A0A8J5IRG3_9STRA</name>
<dbReference type="Proteomes" id="UP000709295">
    <property type="component" value="Unassembled WGS sequence"/>
</dbReference>
<protein>
    <submittedName>
        <fullName evidence="1">Uncharacterized protein</fullName>
    </submittedName>
</protein>
<keyword evidence="2" id="KW-1185">Reference proteome</keyword>